<proteinExistence type="predicted"/>
<dbReference type="Gene3D" id="3.40.190.10">
    <property type="entry name" value="Periplasmic binding protein-like II"/>
    <property type="match status" value="1"/>
</dbReference>
<evidence type="ECO:0000313" key="10">
    <source>
        <dbReference type="EMBL" id="MTU43983.1"/>
    </source>
</evidence>
<evidence type="ECO:0000313" key="11">
    <source>
        <dbReference type="Proteomes" id="UP000462362"/>
    </source>
</evidence>
<dbReference type="SUPFAM" id="SSF47384">
    <property type="entry name" value="Homodimeric domain of signal transducing histidine kinase"/>
    <property type="match status" value="1"/>
</dbReference>
<dbReference type="EMBL" id="WNCL01000038">
    <property type="protein sequence ID" value="MTU43983.1"/>
    <property type="molecule type" value="Genomic_DNA"/>
</dbReference>
<evidence type="ECO:0000256" key="5">
    <source>
        <dbReference type="ARBA" id="ARBA00022679"/>
    </source>
</evidence>
<dbReference type="Gene3D" id="1.10.287.130">
    <property type="match status" value="1"/>
</dbReference>
<dbReference type="PANTHER" id="PTHR44936">
    <property type="entry name" value="SENSOR PROTEIN CREC"/>
    <property type="match status" value="1"/>
</dbReference>
<dbReference type="PROSITE" id="PS50109">
    <property type="entry name" value="HIS_KIN"/>
    <property type="match status" value="1"/>
</dbReference>
<dbReference type="GO" id="GO:0005524">
    <property type="term" value="F:ATP binding"/>
    <property type="evidence" value="ECO:0007669"/>
    <property type="project" value="UniProtKB-KW"/>
</dbReference>
<keyword evidence="7" id="KW-0418">Kinase</keyword>
<evidence type="ECO:0000259" key="9">
    <source>
        <dbReference type="PROSITE" id="PS50109"/>
    </source>
</evidence>
<evidence type="ECO:0000256" key="4">
    <source>
        <dbReference type="ARBA" id="ARBA00022475"/>
    </source>
</evidence>
<evidence type="ECO:0000256" key="7">
    <source>
        <dbReference type="ARBA" id="ARBA00022777"/>
    </source>
</evidence>
<dbReference type="CDD" id="cd00082">
    <property type="entry name" value="HisKA"/>
    <property type="match status" value="1"/>
</dbReference>
<protein>
    <recommendedName>
        <fullName evidence="3">histidine kinase</fullName>
        <ecNumber evidence="3">2.7.13.3</ecNumber>
    </recommendedName>
</protein>
<dbReference type="GO" id="GO:0005886">
    <property type="term" value="C:plasma membrane"/>
    <property type="evidence" value="ECO:0007669"/>
    <property type="project" value="UniProtKB-SubCell"/>
</dbReference>
<gene>
    <name evidence="10" type="ORF">GMD42_10245</name>
</gene>
<keyword evidence="4" id="KW-0472">Membrane</keyword>
<keyword evidence="5" id="KW-0808">Transferase</keyword>
<sequence length="585" mass="65480">MFRKLLTLLFCSAVLCTPWTAHSADKLAEVRIAVLFTEDPLFFINTFAPTLDHLRKALPQYKIVTKEISGHESPEDIRKEHFSFLISSAGFYASFDPSSAGLRQIATRHDARARTASESIGSTIIALTDRNDLNRMEDLRKKRLVTRDIDSLSGWLGAKGKLADRIGAKEDQPHLFSTKYSYPDVYSYLLSGEADAAVIPTCELENISNAHLFKVIDEEKTSLACKSSSPLYPDFVFSSFPDASPDVVKNFTVSLLTMPKMPDGASWGIANDFRSVLQLFKKLELGPYRPEPFSIGAFIEKYKTEVFLALVLLLGVLFHIYRSNSLVFQRTAELREAIDQRDRVAEVARNSLKRLSQMEKRGILSQLSHMFAHELKQPLSTVVNYANGLKMYGEQKTLDPIVSQGIDAIASESSKAAQIVDRVREYAKSSRPVDSQSTMDLSQVTRKAIDTFRLYVSTQCRLQIDLPQKAEINGDPFELEILVLNLLRNAADAVEPLKDKSLIKLSVASEDGNWVLSITDNGPSVPDEVLERMKKALQNSLKADGLGLGLKIVFAIAERHRVELNFSRVDPKGLRAEIRFKKVSQ</sequence>
<dbReference type="GO" id="GO:0000155">
    <property type="term" value="F:phosphorelay sensor kinase activity"/>
    <property type="evidence" value="ECO:0007669"/>
    <property type="project" value="InterPro"/>
</dbReference>
<dbReference type="PANTHER" id="PTHR44936:SF10">
    <property type="entry name" value="SENSOR PROTEIN RSTB"/>
    <property type="match status" value="1"/>
</dbReference>
<dbReference type="Pfam" id="PF00512">
    <property type="entry name" value="HisKA"/>
    <property type="match status" value="1"/>
</dbReference>
<dbReference type="Proteomes" id="UP000462362">
    <property type="component" value="Unassembled WGS sequence"/>
</dbReference>
<comment type="catalytic activity">
    <reaction evidence="1">
        <text>ATP + protein L-histidine = ADP + protein N-phospho-L-histidine.</text>
        <dbReference type="EC" id="2.7.13.3"/>
    </reaction>
</comment>
<comment type="caution">
    <text evidence="10">The sequence shown here is derived from an EMBL/GenBank/DDBJ whole genome shotgun (WGS) entry which is preliminary data.</text>
</comment>
<comment type="subcellular location">
    <subcellularLocation>
        <location evidence="2">Cell membrane</location>
        <topology evidence="2">Multi-pass membrane protein</topology>
    </subcellularLocation>
</comment>
<evidence type="ECO:0000256" key="6">
    <source>
        <dbReference type="ARBA" id="ARBA00022741"/>
    </source>
</evidence>
<name>A0A6I3SCF0_9BURK</name>
<dbReference type="Pfam" id="PF12974">
    <property type="entry name" value="Phosphonate-bd"/>
    <property type="match status" value="1"/>
</dbReference>
<dbReference type="SUPFAM" id="SSF53850">
    <property type="entry name" value="Periplasmic binding protein-like II"/>
    <property type="match status" value="1"/>
</dbReference>
<dbReference type="EC" id="2.7.13.3" evidence="3"/>
<keyword evidence="8" id="KW-0067">ATP-binding</keyword>
<dbReference type="RefSeq" id="WP_155165370.1">
    <property type="nucleotide sequence ID" value="NZ_CATZZG010000012.1"/>
</dbReference>
<evidence type="ECO:0000256" key="3">
    <source>
        <dbReference type="ARBA" id="ARBA00012438"/>
    </source>
</evidence>
<accession>A0A6I3SCF0</accession>
<evidence type="ECO:0000256" key="2">
    <source>
        <dbReference type="ARBA" id="ARBA00004651"/>
    </source>
</evidence>
<dbReference type="InterPro" id="IPR005467">
    <property type="entry name" value="His_kinase_dom"/>
</dbReference>
<dbReference type="SMART" id="SM00387">
    <property type="entry name" value="HATPase_c"/>
    <property type="match status" value="1"/>
</dbReference>
<keyword evidence="4" id="KW-1003">Cell membrane</keyword>
<dbReference type="InterPro" id="IPR036097">
    <property type="entry name" value="HisK_dim/P_sf"/>
</dbReference>
<dbReference type="AlphaFoldDB" id="A0A6I3SCF0"/>
<dbReference type="SUPFAM" id="SSF55874">
    <property type="entry name" value="ATPase domain of HSP90 chaperone/DNA topoisomerase II/histidine kinase"/>
    <property type="match status" value="1"/>
</dbReference>
<evidence type="ECO:0000256" key="1">
    <source>
        <dbReference type="ARBA" id="ARBA00000085"/>
    </source>
</evidence>
<reference evidence="10 11" key="1">
    <citation type="journal article" date="2019" name="Nat. Med.">
        <title>A library of human gut bacterial isolates paired with longitudinal multiomics data enables mechanistic microbiome research.</title>
        <authorList>
            <person name="Poyet M."/>
            <person name="Groussin M."/>
            <person name="Gibbons S.M."/>
            <person name="Avila-Pacheco J."/>
            <person name="Jiang X."/>
            <person name="Kearney S.M."/>
            <person name="Perrotta A.R."/>
            <person name="Berdy B."/>
            <person name="Zhao S."/>
            <person name="Lieberman T.D."/>
            <person name="Swanson P.K."/>
            <person name="Smith M."/>
            <person name="Roesemann S."/>
            <person name="Alexander J.E."/>
            <person name="Rich S.A."/>
            <person name="Livny J."/>
            <person name="Vlamakis H."/>
            <person name="Clish C."/>
            <person name="Bullock K."/>
            <person name="Deik A."/>
            <person name="Scott J."/>
            <person name="Pierce K.A."/>
            <person name="Xavier R.J."/>
            <person name="Alm E.J."/>
        </authorList>
    </citation>
    <scope>NUCLEOTIDE SEQUENCE [LARGE SCALE GENOMIC DNA]</scope>
    <source>
        <strain evidence="10 11">BIOML-A2</strain>
    </source>
</reference>
<dbReference type="InterPro" id="IPR036890">
    <property type="entry name" value="HATPase_C_sf"/>
</dbReference>
<feature type="domain" description="Histidine kinase" evidence="9">
    <location>
        <begin position="370"/>
        <end position="584"/>
    </location>
</feature>
<dbReference type="Gene3D" id="3.30.565.10">
    <property type="entry name" value="Histidine kinase-like ATPase, C-terminal domain"/>
    <property type="match status" value="1"/>
</dbReference>
<dbReference type="InterPro" id="IPR003661">
    <property type="entry name" value="HisK_dim/P_dom"/>
</dbReference>
<evidence type="ECO:0000256" key="8">
    <source>
        <dbReference type="ARBA" id="ARBA00022840"/>
    </source>
</evidence>
<dbReference type="InterPro" id="IPR050980">
    <property type="entry name" value="2C_sensor_his_kinase"/>
</dbReference>
<dbReference type="Pfam" id="PF02518">
    <property type="entry name" value="HATPase_c"/>
    <property type="match status" value="1"/>
</dbReference>
<dbReference type="InterPro" id="IPR003594">
    <property type="entry name" value="HATPase_dom"/>
</dbReference>
<dbReference type="SMART" id="SM00388">
    <property type="entry name" value="HisKA"/>
    <property type="match status" value="1"/>
</dbReference>
<organism evidence="10 11">
    <name type="scientific">Parasutterella excrementihominis</name>
    <dbReference type="NCBI Taxonomy" id="487175"/>
    <lineage>
        <taxon>Bacteria</taxon>
        <taxon>Pseudomonadati</taxon>
        <taxon>Pseudomonadota</taxon>
        <taxon>Betaproteobacteria</taxon>
        <taxon>Burkholderiales</taxon>
        <taxon>Sutterellaceae</taxon>
        <taxon>Parasutterella</taxon>
    </lineage>
</organism>
<keyword evidence="6" id="KW-0547">Nucleotide-binding</keyword>